<keyword evidence="3" id="KW-1185">Reference proteome</keyword>
<dbReference type="PANTHER" id="PTHR45642">
    <property type="entry name" value="GDSL ESTERASE/LIPASE EXL3"/>
    <property type="match status" value="1"/>
</dbReference>
<dbReference type="OMA" id="YNDCALR"/>
<evidence type="ECO:0000256" key="1">
    <source>
        <dbReference type="ARBA" id="ARBA00008668"/>
    </source>
</evidence>
<dbReference type="PANTHER" id="PTHR45642:SF95">
    <property type="entry name" value="GDSL-LIKE LIPASE_ACYLHYDROLASE FAMILY PROTEIN, EXPRESSED"/>
    <property type="match status" value="1"/>
</dbReference>
<gene>
    <name evidence="2" type="ORF">KI387_019851</name>
</gene>
<dbReference type="CDD" id="cd01837">
    <property type="entry name" value="SGNH_plant_lipase_like"/>
    <property type="match status" value="1"/>
</dbReference>
<dbReference type="Proteomes" id="UP000824469">
    <property type="component" value="Unassembled WGS sequence"/>
</dbReference>
<dbReference type="InterPro" id="IPR035669">
    <property type="entry name" value="SGNH_plant_lipase-like"/>
</dbReference>
<dbReference type="Pfam" id="PF00657">
    <property type="entry name" value="Lipase_GDSL"/>
    <property type="match status" value="1"/>
</dbReference>
<name>A0AA38LEG0_TAXCH</name>
<feature type="non-terminal residue" evidence="2">
    <location>
        <position position="1"/>
    </location>
</feature>
<proteinExistence type="inferred from homology"/>
<evidence type="ECO:0000313" key="2">
    <source>
        <dbReference type="EMBL" id="KAH9318082.1"/>
    </source>
</evidence>
<dbReference type="AlphaFoldDB" id="A0AA38LEG0"/>
<dbReference type="InterPro" id="IPR050592">
    <property type="entry name" value="GDSL_lipolytic_enzyme"/>
</dbReference>
<comment type="caution">
    <text evidence="2">The sequence shown here is derived from an EMBL/GenBank/DDBJ whole genome shotgun (WGS) entry which is preliminary data.</text>
</comment>
<dbReference type="Gene3D" id="3.40.50.1110">
    <property type="entry name" value="SGNH hydrolase"/>
    <property type="match status" value="1"/>
</dbReference>
<reference evidence="2 3" key="1">
    <citation type="journal article" date="2021" name="Nat. Plants">
        <title>The Taxus genome provides insights into paclitaxel biosynthesis.</title>
        <authorList>
            <person name="Xiong X."/>
            <person name="Gou J."/>
            <person name="Liao Q."/>
            <person name="Li Y."/>
            <person name="Zhou Q."/>
            <person name="Bi G."/>
            <person name="Li C."/>
            <person name="Du R."/>
            <person name="Wang X."/>
            <person name="Sun T."/>
            <person name="Guo L."/>
            <person name="Liang H."/>
            <person name="Lu P."/>
            <person name="Wu Y."/>
            <person name="Zhang Z."/>
            <person name="Ro D.K."/>
            <person name="Shang Y."/>
            <person name="Huang S."/>
            <person name="Yan J."/>
        </authorList>
    </citation>
    <scope>NUCLEOTIDE SEQUENCE [LARGE SCALE GENOMIC DNA]</scope>
    <source>
        <strain evidence="2">Ta-2019</strain>
    </source>
</reference>
<dbReference type="InterPro" id="IPR036514">
    <property type="entry name" value="SGNH_hydro_sf"/>
</dbReference>
<dbReference type="EMBL" id="JAHRHJ020000004">
    <property type="protein sequence ID" value="KAH9318082.1"/>
    <property type="molecule type" value="Genomic_DNA"/>
</dbReference>
<accession>A0AA38LEG0</accession>
<comment type="similarity">
    <text evidence="1">Belongs to the 'GDSL' lipolytic enzyme family.</text>
</comment>
<protein>
    <recommendedName>
        <fullName evidence="4">GDSL esterase/lipase</fullName>
    </recommendedName>
</protein>
<evidence type="ECO:0008006" key="4">
    <source>
        <dbReference type="Google" id="ProtNLM"/>
    </source>
</evidence>
<dbReference type="FunFam" id="3.40.50.1110:FF:000003">
    <property type="entry name" value="GDSL esterase/lipase APG"/>
    <property type="match status" value="1"/>
</dbReference>
<dbReference type="GO" id="GO:0016788">
    <property type="term" value="F:hydrolase activity, acting on ester bonds"/>
    <property type="evidence" value="ECO:0007669"/>
    <property type="project" value="InterPro"/>
</dbReference>
<dbReference type="SUPFAM" id="SSF52266">
    <property type="entry name" value="SGNH hydrolase"/>
    <property type="match status" value="1"/>
</dbReference>
<evidence type="ECO:0000313" key="3">
    <source>
        <dbReference type="Proteomes" id="UP000824469"/>
    </source>
</evidence>
<organism evidence="2 3">
    <name type="scientific">Taxus chinensis</name>
    <name type="common">Chinese yew</name>
    <name type="synonym">Taxus wallichiana var. chinensis</name>
    <dbReference type="NCBI Taxonomy" id="29808"/>
    <lineage>
        <taxon>Eukaryota</taxon>
        <taxon>Viridiplantae</taxon>
        <taxon>Streptophyta</taxon>
        <taxon>Embryophyta</taxon>
        <taxon>Tracheophyta</taxon>
        <taxon>Spermatophyta</taxon>
        <taxon>Pinopsida</taxon>
        <taxon>Pinidae</taxon>
        <taxon>Conifers II</taxon>
        <taxon>Cupressales</taxon>
        <taxon>Taxaceae</taxon>
        <taxon>Taxus</taxon>
    </lineage>
</organism>
<sequence length="334" mass="37127">FRPGCGNKAFVPAVIVFGDSTSDPGNNNYIDTPLKSDFPPYGRDFIGHYATGRFCNGRLSTDFMAEALGVKKAIPPYLDPHLTPQDLMTGVSFASAGTGYDNMTASILNVIPLWKEIDYFKEYQVRLKHMLGEQRASNVINKAIYLISIGTNDFIENYLQIPTRRLQFNPSQYVDFIIGIASSFIEEVYNLGGRRISLGGLPPMGCLPLLRSTNLSGHGKCMERYNDIAVHYNTKLQGAIEDLGHKLPGLLIVYSDTYNVLHDAIYNPAKYGFEEVARGCCGTGTIELGYLCNKLVPACRDASTFVFWDSVHPTERLYKLVADNVLTNLIPRLL</sequence>
<dbReference type="InterPro" id="IPR001087">
    <property type="entry name" value="GDSL"/>
</dbReference>